<dbReference type="InterPro" id="IPR018391">
    <property type="entry name" value="PQQ_b-propeller_rpt"/>
</dbReference>
<feature type="non-terminal residue" evidence="6">
    <location>
        <position position="1"/>
    </location>
</feature>
<organism evidence="6">
    <name type="scientific">marine metagenome</name>
    <dbReference type="NCBI Taxonomy" id="408172"/>
    <lineage>
        <taxon>unclassified sequences</taxon>
        <taxon>metagenomes</taxon>
        <taxon>ecological metagenomes</taxon>
    </lineage>
</organism>
<dbReference type="SMART" id="SM00564">
    <property type="entry name" value="PQQ"/>
    <property type="match status" value="3"/>
</dbReference>
<gene>
    <name evidence="6" type="ORF">METZ01_LOCUS84789</name>
</gene>
<dbReference type="PANTHER" id="PTHR32303">
    <property type="entry name" value="QUINOPROTEIN ALCOHOL DEHYDROGENASE (CYTOCHROME C)"/>
    <property type="match status" value="1"/>
</dbReference>
<protein>
    <recommendedName>
        <fullName evidence="4 5">Pyrrolo-quinoline quinone repeat domain-containing protein</fullName>
    </recommendedName>
</protein>
<keyword evidence="3" id="KW-0560">Oxidoreductase</keyword>
<evidence type="ECO:0000256" key="1">
    <source>
        <dbReference type="ARBA" id="ARBA00001931"/>
    </source>
</evidence>
<proteinExistence type="inferred from homology"/>
<sequence>VGVAGGEYGIRGYIDAYDVETGEQAWRFYTIPGPGEPGHETWENDAWMTGGAPAWLTGSYDPDLDLTYWGIGNPGPDLNPAQRPGDNLYSDSVVALDPDTGELEWYFQFTPNDPYDYDSVQIPVLIDAPDGNGGTLRLMLWANRNGFFYVLDRETGRFLNGDNFVPVNWASGLDDFGRPVQTPQPPGTTTFPGIQGGTNWYSPSYSPETGLFYVSAWEAYGSNFEPQEQEHQPGRVFLGGRPANPFGAGANVPGLRRGHINNWTEAAGGGAVIAIDPRTAEERWRVPMTDVTSSGILTTASNLLFTGNREGHFHALHAETGELLLRKTLGGMIANGPMSYMVDDTQYVAVAAGHSLFVYSLPEE</sequence>
<comment type="similarity">
    <text evidence="2">Belongs to the bacterial PQQ dehydrogenase family.</text>
</comment>
<accession>A0A381UUW8</accession>
<feature type="domain" description="Pyrrolo-quinoline quinone repeat" evidence="5">
    <location>
        <begin position="270"/>
        <end position="354"/>
    </location>
</feature>
<dbReference type="Pfam" id="PF13360">
    <property type="entry name" value="PQQ_2"/>
    <property type="match status" value="1"/>
</dbReference>
<evidence type="ECO:0000256" key="2">
    <source>
        <dbReference type="ARBA" id="ARBA00008156"/>
    </source>
</evidence>
<comment type="cofactor">
    <cofactor evidence="1">
        <name>pyrroloquinoline quinone</name>
        <dbReference type="ChEBI" id="CHEBI:58442"/>
    </cofactor>
</comment>
<evidence type="ECO:0000256" key="3">
    <source>
        <dbReference type="ARBA" id="ARBA00023002"/>
    </source>
</evidence>
<dbReference type="GO" id="GO:0016491">
    <property type="term" value="F:oxidoreductase activity"/>
    <property type="evidence" value="ECO:0007669"/>
    <property type="project" value="UniProtKB-KW"/>
</dbReference>
<dbReference type="InterPro" id="IPR002372">
    <property type="entry name" value="PQQ_rpt_dom"/>
</dbReference>
<dbReference type="SUPFAM" id="SSF50998">
    <property type="entry name" value="Quinoprotein alcohol dehydrogenase-like"/>
    <property type="match status" value="1"/>
</dbReference>
<evidence type="ECO:0000259" key="5">
    <source>
        <dbReference type="Pfam" id="PF13360"/>
    </source>
</evidence>
<reference evidence="6" key="1">
    <citation type="submission" date="2018-05" db="EMBL/GenBank/DDBJ databases">
        <authorList>
            <person name="Lanie J.A."/>
            <person name="Ng W.-L."/>
            <person name="Kazmierczak K.M."/>
            <person name="Andrzejewski T.M."/>
            <person name="Davidsen T.M."/>
            <person name="Wayne K.J."/>
            <person name="Tettelin H."/>
            <person name="Glass J.I."/>
            <person name="Rusch D."/>
            <person name="Podicherti R."/>
            <person name="Tsui H.-C.T."/>
            <person name="Winkler M.E."/>
        </authorList>
    </citation>
    <scope>NUCLEOTIDE SEQUENCE</scope>
</reference>
<dbReference type="EMBL" id="UINC01007192">
    <property type="protein sequence ID" value="SVA31935.1"/>
    <property type="molecule type" value="Genomic_DNA"/>
</dbReference>
<feature type="domain" description="Pyrrolo-quinoline quinone repeat" evidence="4">
    <location>
        <begin position="11"/>
        <end position="159"/>
    </location>
</feature>
<dbReference type="AlphaFoldDB" id="A0A381UUW8"/>
<evidence type="ECO:0000259" key="4">
    <source>
        <dbReference type="Pfam" id="PF01011"/>
    </source>
</evidence>
<name>A0A381UUW8_9ZZZZ</name>
<evidence type="ECO:0000313" key="6">
    <source>
        <dbReference type="EMBL" id="SVA31935.1"/>
    </source>
</evidence>
<dbReference type="PANTHER" id="PTHR32303:SF20">
    <property type="entry name" value="QUINOPROTEIN ETHANOL DEHYDROGENASE"/>
    <property type="match status" value="1"/>
</dbReference>
<dbReference type="Pfam" id="PF01011">
    <property type="entry name" value="PQQ"/>
    <property type="match status" value="1"/>
</dbReference>
<dbReference type="Gene3D" id="2.140.10.10">
    <property type="entry name" value="Quinoprotein alcohol dehydrogenase-like superfamily"/>
    <property type="match status" value="1"/>
</dbReference>
<dbReference type="InterPro" id="IPR011047">
    <property type="entry name" value="Quinoprotein_ADH-like_sf"/>
</dbReference>